<dbReference type="CDD" id="cd00093">
    <property type="entry name" value="HTH_XRE"/>
    <property type="match status" value="1"/>
</dbReference>
<dbReference type="EMBL" id="DWYS01000021">
    <property type="protein sequence ID" value="HJB06561.1"/>
    <property type="molecule type" value="Genomic_DNA"/>
</dbReference>
<proteinExistence type="predicted"/>
<gene>
    <name evidence="2" type="ORF">H9716_01700</name>
</gene>
<dbReference type="Gene3D" id="1.10.260.40">
    <property type="entry name" value="lambda repressor-like DNA-binding domains"/>
    <property type="match status" value="1"/>
</dbReference>
<sequence>MTQGERIKEIRKYLDLTMEKFGERLGVGKTAISKLENNERNLTDQMAVSICREFDVNETWLRTGEGEMFIQRTRNQQITDFLGDLIKEEDGTFKKRLIEAMSKLDKKDWEDIERLVNKLAKKD</sequence>
<protein>
    <submittedName>
        <fullName evidence="2">Helix-turn-helix domain-containing protein</fullName>
    </submittedName>
</protein>
<dbReference type="PROSITE" id="PS50943">
    <property type="entry name" value="HTH_CROC1"/>
    <property type="match status" value="1"/>
</dbReference>
<dbReference type="AlphaFoldDB" id="A0A9D2RKD3"/>
<reference evidence="2" key="1">
    <citation type="journal article" date="2021" name="PeerJ">
        <title>Extensive microbial diversity within the chicken gut microbiome revealed by metagenomics and culture.</title>
        <authorList>
            <person name="Gilroy R."/>
            <person name="Ravi A."/>
            <person name="Getino M."/>
            <person name="Pursley I."/>
            <person name="Horton D.L."/>
            <person name="Alikhan N.F."/>
            <person name="Baker D."/>
            <person name="Gharbi K."/>
            <person name="Hall N."/>
            <person name="Watson M."/>
            <person name="Adriaenssens E.M."/>
            <person name="Foster-Nyarko E."/>
            <person name="Jarju S."/>
            <person name="Secka A."/>
            <person name="Antonio M."/>
            <person name="Oren A."/>
            <person name="Chaudhuri R.R."/>
            <person name="La Ragione R."/>
            <person name="Hildebrand F."/>
            <person name="Pallen M.J."/>
        </authorList>
    </citation>
    <scope>NUCLEOTIDE SEQUENCE</scope>
    <source>
        <strain evidence="2">CHK188-4685</strain>
    </source>
</reference>
<organism evidence="2 3">
    <name type="scientific">Candidatus Enterocloster faecavium</name>
    <dbReference type="NCBI Taxonomy" id="2838560"/>
    <lineage>
        <taxon>Bacteria</taxon>
        <taxon>Bacillati</taxon>
        <taxon>Bacillota</taxon>
        <taxon>Clostridia</taxon>
        <taxon>Lachnospirales</taxon>
        <taxon>Lachnospiraceae</taxon>
        <taxon>Enterocloster</taxon>
    </lineage>
</organism>
<dbReference type="SUPFAM" id="SSF47413">
    <property type="entry name" value="lambda repressor-like DNA-binding domains"/>
    <property type="match status" value="1"/>
</dbReference>
<dbReference type="Proteomes" id="UP000886804">
    <property type="component" value="Unassembled WGS sequence"/>
</dbReference>
<reference evidence="2" key="2">
    <citation type="submission" date="2021-04" db="EMBL/GenBank/DDBJ databases">
        <authorList>
            <person name="Gilroy R."/>
        </authorList>
    </citation>
    <scope>NUCLEOTIDE SEQUENCE</scope>
    <source>
        <strain evidence="2">CHK188-4685</strain>
    </source>
</reference>
<dbReference type="SMART" id="SM00530">
    <property type="entry name" value="HTH_XRE"/>
    <property type="match status" value="1"/>
</dbReference>
<dbReference type="InterPro" id="IPR001387">
    <property type="entry name" value="Cro/C1-type_HTH"/>
</dbReference>
<evidence type="ECO:0000313" key="2">
    <source>
        <dbReference type="EMBL" id="HJB06561.1"/>
    </source>
</evidence>
<evidence type="ECO:0000259" key="1">
    <source>
        <dbReference type="PROSITE" id="PS50943"/>
    </source>
</evidence>
<feature type="domain" description="HTH cro/C1-type" evidence="1">
    <location>
        <begin position="7"/>
        <end position="61"/>
    </location>
</feature>
<name>A0A9D2RKD3_9FIRM</name>
<dbReference type="Pfam" id="PF12844">
    <property type="entry name" value="HTH_19"/>
    <property type="match status" value="1"/>
</dbReference>
<dbReference type="GO" id="GO:0003677">
    <property type="term" value="F:DNA binding"/>
    <property type="evidence" value="ECO:0007669"/>
    <property type="project" value="InterPro"/>
</dbReference>
<accession>A0A9D2RKD3</accession>
<evidence type="ECO:0000313" key="3">
    <source>
        <dbReference type="Proteomes" id="UP000886804"/>
    </source>
</evidence>
<comment type="caution">
    <text evidence="2">The sequence shown here is derived from an EMBL/GenBank/DDBJ whole genome shotgun (WGS) entry which is preliminary data.</text>
</comment>
<dbReference type="InterPro" id="IPR010982">
    <property type="entry name" value="Lambda_DNA-bd_dom_sf"/>
</dbReference>